<keyword evidence="4 7" id="KW-0500">Molybdenum</keyword>
<reference evidence="9 10" key="1">
    <citation type="submission" date="2016-10" db="EMBL/GenBank/DDBJ databases">
        <title>Evaluation of Human, Veterinary and Environmental Mycobacterium chelonae Isolates by Core Genome Phylogenomic Analysis, Targeted Gene Comparison, and Anti-microbial Susceptibility Patterns: A Tale of Mistaken Identities.</title>
        <authorList>
            <person name="Fogelson S.B."/>
            <person name="Camus A.C."/>
            <person name="Lorenz W."/>
            <person name="Vasireddy R."/>
            <person name="Vasireddy S."/>
            <person name="Smith T."/>
            <person name="Brown-Elliott B.A."/>
            <person name="Wallace R.J.Jr."/>
            <person name="Hasan N.A."/>
            <person name="Reischl U."/>
            <person name="Sanchez S."/>
        </authorList>
    </citation>
    <scope>NUCLEOTIDE SEQUENCE [LARGE SCALE GENOMIC DNA]</scope>
    <source>
        <strain evidence="9 10">15515</strain>
    </source>
</reference>
<dbReference type="GO" id="GO:0061599">
    <property type="term" value="F:molybdopterin molybdotransferase activity"/>
    <property type="evidence" value="ECO:0007669"/>
    <property type="project" value="UniProtKB-UniRule"/>
</dbReference>
<evidence type="ECO:0000313" key="10">
    <source>
        <dbReference type="Proteomes" id="UP000180043"/>
    </source>
</evidence>
<comment type="similarity">
    <text evidence="3 7">Belongs to the MoeA family.</text>
</comment>
<gene>
    <name evidence="9" type="ORF">BKG82_07460</name>
</gene>
<dbReference type="Gene3D" id="3.90.105.10">
    <property type="entry name" value="Molybdopterin biosynthesis moea protein, domain 2"/>
    <property type="match status" value="1"/>
</dbReference>
<keyword evidence="7" id="KW-0460">Magnesium</keyword>
<accession>A0A1S1LW04</accession>
<dbReference type="Proteomes" id="UP000180043">
    <property type="component" value="Unassembled WGS sequence"/>
</dbReference>
<dbReference type="Pfam" id="PF03453">
    <property type="entry name" value="MoeA_N"/>
    <property type="match status" value="1"/>
</dbReference>
<dbReference type="Pfam" id="PF03454">
    <property type="entry name" value="MoeA_C"/>
    <property type="match status" value="1"/>
</dbReference>
<dbReference type="InterPro" id="IPR036425">
    <property type="entry name" value="MoaB/Mog-like_dom_sf"/>
</dbReference>
<dbReference type="CDD" id="cd00887">
    <property type="entry name" value="MoeA"/>
    <property type="match status" value="1"/>
</dbReference>
<proteinExistence type="inferred from homology"/>
<dbReference type="Gene3D" id="3.40.980.10">
    <property type="entry name" value="MoaB/Mog-like domain"/>
    <property type="match status" value="1"/>
</dbReference>
<dbReference type="InterPro" id="IPR036135">
    <property type="entry name" value="MoeA_linker/N_sf"/>
</dbReference>
<feature type="domain" description="MoaB/Mog" evidence="8">
    <location>
        <begin position="203"/>
        <end position="342"/>
    </location>
</feature>
<evidence type="ECO:0000256" key="6">
    <source>
        <dbReference type="ARBA" id="ARBA00047317"/>
    </source>
</evidence>
<dbReference type="PANTHER" id="PTHR10192:SF5">
    <property type="entry name" value="GEPHYRIN"/>
    <property type="match status" value="1"/>
</dbReference>
<sequence>MRSVEEQQAKVTAAAVAPRPVRVAIAEAQGLLCAEEVVTARPLPGFDQAAIDGYAVRSVDVQAAGGVVRVISPGEGAPDEEDDLEESSGEIGTVELPVVGTVRVGERTPTRLQPRQAVRVQTGAPMPTLADAVLPLRWSEGGESRVKVLRAVRSGDYVRRAGDDVQPGDVAVRAGTIIGAAQVGLLAAVGRDRVLVHPRPRLSVISVGGELVDVDRTPGNGQVYDVNSYALAAAARDAGADVNRVGIVSAEPAAFREVLEGQLNRAEVVVVSGAVGGAAAEGIREALSALGDMEVGRIAMHPGSVQGFGQLGRDAVPTFLLPANPVGALVVFEVMVRPLIRLALGRRHAQRRIVQARTVSPITSIAGRKGFLRGQLMRDQDTGEYLVQILGAPGASSHLLATLAEANCLVIVPAEVEQVRTGEIVEVAFLAQRG</sequence>
<comment type="catalytic activity">
    <reaction evidence="6">
        <text>adenylyl-molybdopterin + molybdate = Mo-molybdopterin + AMP + H(+)</text>
        <dbReference type="Rhea" id="RHEA:35047"/>
        <dbReference type="ChEBI" id="CHEBI:15378"/>
        <dbReference type="ChEBI" id="CHEBI:36264"/>
        <dbReference type="ChEBI" id="CHEBI:62727"/>
        <dbReference type="ChEBI" id="CHEBI:71302"/>
        <dbReference type="ChEBI" id="CHEBI:456215"/>
        <dbReference type="EC" id="2.10.1.1"/>
    </reaction>
</comment>
<dbReference type="PANTHER" id="PTHR10192">
    <property type="entry name" value="MOLYBDOPTERIN BIOSYNTHESIS PROTEIN"/>
    <property type="match status" value="1"/>
</dbReference>
<comment type="caution">
    <text evidence="9">The sequence shown here is derived from an EMBL/GenBank/DDBJ whole genome shotgun (WGS) entry which is preliminary data.</text>
</comment>
<evidence type="ECO:0000256" key="3">
    <source>
        <dbReference type="ARBA" id="ARBA00010763"/>
    </source>
</evidence>
<dbReference type="SUPFAM" id="SSF63867">
    <property type="entry name" value="MoeA C-terminal domain-like"/>
    <property type="match status" value="1"/>
</dbReference>
<dbReference type="EMBL" id="MLIQ01000011">
    <property type="protein sequence ID" value="OHU60285.1"/>
    <property type="molecule type" value="Genomic_DNA"/>
</dbReference>
<evidence type="ECO:0000256" key="1">
    <source>
        <dbReference type="ARBA" id="ARBA00002901"/>
    </source>
</evidence>
<dbReference type="GO" id="GO:0046872">
    <property type="term" value="F:metal ion binding"/>
    <property type="evidence" value="ECO:0007669"/>
    <property type="project" value="UniProtKB-UniRule"/>
</dbReference>
<dbReference type="NCBIfam" id="TIGR00177">
    <property type="entry name" value="molyb_syn"/>
    <property type="match status" value="1"/>
</dbReference>
<dbReference type="InterPro" id="IPR005110">
    <property type="entry name" value="MoeA_linker/N"/>
</dbReference>
<dbReference type="Gene3D" id="2.170.190.11">
    <property type="entry name" value="Molybdopterin biosynthesis moea protein, domain 3"/>
    <property type="match status" value="1"/>
</dbReference>
<evidence type="ECO:0000256" key="4">
    <source>
        <dbReference type="ARBA" id="ARBA00022505"/>
    </source>
</evidence>
<evidence type="ECO:0000256" key="5">
    <source>
        <dbReference type="ARBA" id="ARBA00023150"/>
    </source>
</evidence>
<dbReference type="InterPro" id="IPR005111">
    <property type="entry name" value="MoeA_C_domain_IV"/>
</dbReference>
<dbReference type="SUPFAM" id="SSF63882">
    <property type="entry name" value="MoeA N-terminal region -like"/>
    <property type="match status" value="1"/>
</dbReference>
<dbReference type="SUPFAM" id="SSF53218">
    <property type="entry name" value="Molybdenum cofactor biosynthesis proteins"/>
    <property type="match status" value="1"/>
</dbReference>
<evidence type="ECO:0000313" key="9">
    <source>
        <dbReference type="EMBL" id="OHU60285.1"/>
    </source>
</evidence>
<dbReference type="Gene3D" id="2.40.340.10">
    <property type="entry name" value="MoeA, C-terminal, domain IV"/>
    <property type="match status" value="1"/>
</dbReference>
<dbReference type="Pfam" id="PF00994">
    <property type="entry name" value="MoCF_biosynth"/>
    <property type="match status" value="1"/>
</dbReference>
<dbReference type="InterPro" id="IPR001453">
    <property type="entry name" value="MoaB/Mog_dom"/>
</dbReference>
<dbReference type="InterPro" id="IPR038987">
    <property type="entry name" value="MoeA-like"/>
</dbReference>
<keyword evidence="7 9" id="KW-0808">Transferase</keyword>
<dbReference type="SMART" id="SM00852">
    <property type="entry name" value="MoCF_biosynth"/>
    <property type="match status" value="1"/>
</dbReference>
<dbReference type="AlphaFoldDB" id="A0A1S1LW04"/>
<comment type="pathway">
    <text evidence="2 7">Cofactor biosynthesis; molybdopterin biosynthesis.</text>
</comment>
<dbReference type="InterPro" id="IPR036688">
    <property type="entry name" value="MoeA_C_domain_IV_sf"/>
</dbReference>
<keyword evidence="5 7" id="KW-0501">Molybdenum cofactor biosynthesis</keyword>
<comment type="function">
    <text evidence="1 7">Catalyzes the insertion of molybdate into adenylated molybdopterin with the concomitant release of AMP.</text>
</comment>
<dbReference type="UniPathway" id="UPA00344"/>
<evidence type="ECO:0000256" key="7">
    <source>
        <dbReference type="RuleBase" id="RU365090"/>
    </source>
</evidence>
<protein>
    <recommendedName>
        <fullName evidence="7">Molybdopterin molybdenumtransferase</fullName>
        <ecNumber evidence="7">2.10.1.1</ecNumber>
    </recommendedName>
</protein>
<dbReference type="GO" id="GO:0006777">
    <property type="term" value="P:Mo-molybdopterin cofactor biosynthetic process"/>
    <property type="evidence" value="ECO:0007669"/>
    <property type="project" value="UniProtKB-UniRule"/>
</dbReference>
<name>A0A1S1LW04_MYCCH</name>
<evidence type="ECO:0000259" key="8">
    <source>
        <dbReference type="SMART" id="SM00852"/>
    </source>
</evidence>
<dbReference type="NCBIfam" id="NF045515">
    <property type="entry name" value="Glp_gephyrin"/>
    <property type="match status" value="1"/>
</dbReference>
<evidence type="ECO:0000256" key="2">
    <source>
        <dbReference type="ARBA" id="ARBA00005046"/>
    </source>
</evidence>
<keyword evidence="7" id="KW-0479">Metal-binding</keyword>
<comment type="cofactor">
    <cofactor evidence="7">
        <name>Mg(2+)</name>
        <dbReference type="ChEBI" id="CHEBI:18420"/>
    </cofactor>
</comment>
<dbReference type="RefSeq" id="WP_057968654.1">
    <property type="nucleotide sequence ID" value="NZ_MLII01000028.1"/>
</dbReference>
<dbReference type="GO" id="GO:0005829">
    <property type="term" value="C:cytosol"/>
    <property type="evidence" value="ECO:0007669"/>
    <property type="project" value="TreeGrafter"/>
</dbReference>
<organism evidence="9 10">
    <name type="scientific">Mycobacteroides chelonae</name>
    <name type="common">Mycobacterium chelonae</name>
    <dbReference type="NCBI Taxonomy" id="1774"/>
    <lineage>
        <taxon>Bacteria</taxon>
        <taxon>Bacillati</taxon>
        <taxon>Actinomycetota</taxon>
        <taxon>Actinomycetes</taxon>
        <taxon>Mycobacteriales</taxon>
        <taxon>Mycobacteriaceae</taxon>
        <taxon>Mycobacteroides</taxon>
    </lineage>
</organism>
<dbReference type="EC" id="2.10.1.1" evidence="7"/>